<comment type="caution">
    <text evidence="13">The sequence shown here is derived from an EMBL/GenBank/DDBJ whole genome shotgun (WGS) entry which is preliminary data.</text>
</comment>
<organism evidence="13 14">
    <name type="scientific">Asbolus verrucosus</name>
    <name type="common">Desert ironclad beetle</name>
    <dbReference type="NCBI Taxonomy" id="1661398"/>
    <lineage>
        <taxon>Eukaryota</taxon>
        <taxon>Metazoa</taxon>
        <taxon>Ecdysozoa</taxon>
        <taxon>Arthropoda</taxon>
        <taxon>Hexapoda</taxon>
        <taxon>Insecta</taxon>
        <taxon>Pterygota</taxon>
        <taxon>Neoptera</taxon>
        <taxon>Endopterygota</taxon>
        <taxon>Coleoptera</taxon>
        <taxon>Polyphaga</taxon>
        <taxon>Cucujiformia</taxon>
        <taxon>Tenebrionidae</taxon>
        <taxon>Pimeliinae</taxon>
        <taxon>Asbolus</taxon>
    </lineage>
</organism>
<feature type="transmembrane region" description="Helical" evidence="12">
    <location>
        <begin position="147"/>
        <end position="170"/>
    </location>
</feature>
<feature type="transmembrane region" description="Helical" evidence="12">
    <location>
        <begin position="103"/>
        <end position="126"/>
    </location>
</feature>
<dbReference type="NCBIfam" id="TIGR00813">
    <property type="entry name" value="sss"/>
    <property type="match status" value="1"/>
</dbReference>
<dbReference type="PROSITE" id="PS50283">
    <property type="entry name" value="NA_SOLUT_SYMP_3"/>
    <property type="match status" value="1"/>
</dbReference>
<dbReference type="InterPro" id="IPR038377">
    <property type="entry name" value="Na/Glc_symporter_sf"/>
</dbReference>
<dbReference type="Pfam" id="PF00474">
    <property type="entry name" value="SSF"/>
    <property type="match status" value="1"/>
</dbReference>
<evidence type="ECO:0000256" key="2">
    <source>
        <dbReference type="ARBA" id="ARBA00006434"/>
    </source>
</evidence>
<keyword evidence="3" id="KW-0813">Transport</keyword>
<keyword evidence="10" id="KW-0739">Sodium transport</keyword>
<keyword evidence="5 12" id="KW-0812">Transmembrane</keyword>
<dbReference type="PANTHER" id="PTHR42985:SF21">
    <property type="entry name" value="SODIUM-DEPENDENT MULTIVITAMIN TRANSPORTER-LIKE PROTEIN"/>
    <property type="match status" value="1"/>
</dbReference>
<dbReference type="Gene3D" id="1.20.1730.10">
    <property type="entry name" value="Sodium/glucose cotransporter"/>
    <property type="match status" value="1"/>
</dbReference>
<name>A0A482VQC5_ASBVE</name>
<comment type="similarity">
    <text evidence="2 11">Belongs to the sodium:solute symporter (SSF) (TC 2.A.21) family.</text>
</comment>
<feature type="transmembrane region" description="Helical" evidence="12">
    <location>
        <begin position="289"/>
        <end position="310"/>
    </location>
</feature>
<feature type="transmembrane region" description="Helical" evidence="12">
    <location>
        <begin position="182"/>
        <end position="204"/>
    </location>
</feature>
<protein>
    <submittedName>
        <fullName evidence="13">Sodium-coupled monocarboxylate transporter 1-like</fullName>
    </submittedName>
</protein>
<evidence type="ECO:0000256" key="3">
    <source>
        <dbReference type="ARBA" id="ARBA00022448"/>
    </source>
</evidence>
<dbReference type="GO" id="GO:0006814">
    <property type="term" value="P:sodium ion transport"/>
    <property type="evidence" value="ECO:0007669"/>
    <property type="project" value="UniProtKB-KW"/>
</dbReference>
<evidence type="ECO:0000256" key="1">
    <source>
        <dbReference type="ARBA" id="ARBA00004651"/>
    </source>
</evidence>
<evidence type="ECO:0000313" key="13">
    <source>
        <dbReference type="EMBL" id="RZC35085.1"/>
    </source>
</evidence>
<evidence type="ECO:0000256" key="10">
    <source>
        <dbReference type="ARBA" id="ARBA00023201"/>
    </source>
</evidence>
<feature type="transmembrane region" description="Helical" evidence="12">
    <location>
        <begin position="348"/>
        <end position="371"/>
    </location>
</feature>
<feature type="transmembrane region" description="Helical" evidence="12">
    <location>
        <begin position="71"/>
        <end position="91"/>
    </location>
</feature>
<feature type="transmembrane region" description="Helical" evidence="12">
    <location>
        <begin position="259"/>
        <end position="277"/>
    </location>
</feature>
<keyword evidence="9 12" id="KW-0472">Membrane</keyword>
<feature type="transmembrane region" description="Helical" evidence="12">
    <location>
        <begin position="392"/>
        <end position="425"/>
    </location>
</feature>
<dbReference type="EMBL" id="QDEB01074178">
    <property type="protein sequence ID" value="RZC35085.1"/>
    <property type="molecule type" value="Genomic_DNA"/>
</dbReference>
<evidence type="ECO:0000313" key="14">
    <source>
        <dbReference type="Proteomes" id="UP000292052"/>
    </source>
</evidence>
<accession>A0A482VQC5</accession>
<feature type="transmembrane region" description="Helical" evidence="12">
    <location>
        <begin position="30"/>
        <end position="50"/>
    </location>
</feature>
<dbReference type="PANTHER" id="PTHR42985">
    <property type="entry name" value="SODIUM-COUPLED MONOCARBOXYLATE TRANSPORTER"/>
    <property type="match status" value="1"/>
</dbReference>
<keyword evidence="14" id="KW-1185">Reference proteome</keyword>
<evidence type="ECO:0000256" key="12">
    <source>
        <dbReference type="SAM" id="Phobius"/>
    </source>
</evidence>
<evidence type="ECO:0000256" key="7">
    <source>
        <dbReference type="ARBA" id="ARBA00023053"/>
    </source>
</evidence>
<dbReference type="InterPro" id="IPR001734">
    <property type="entry name" value="Na/solute_symporter"/>
</dbReference>
<evidence type="ECO:0000256" key="5">
    <source>
        <dbReference type="ARBA" id="ARBA00022692"/>
    </source>
</evidence>
<comment type="subcellular location">
    <subcellularLocation>
        <location evidence="1">Cell membrane</location>
        <topology evidence="1">Multi-pass membrane protein</topology>
    </subcellularLocation>
</comment>
<evidence type="ECO:0000256" key="6">
    <source>
        <dbReference type="ARBA" id="ARBA00022989"/>
    </source>
</evidence>
<dbReference type="InterPro" id="IPR051163">
    <property type="entry name" value="Sodium:Solute_Symporter_SSF"/>
</dbReference>
<dbReference type="OrthoDB" id="6132759at2759"/>
<dbReference type="CDD" id="cd11492">
    <property type="entry name" value="SLC5sbd_NIS-SMVT"/>
    <property type="match status" value="1"/>
</dbReference>
<dbReference type="AlphaFoldDB" id="A0A482VQC5"/>
<dbReference type="GO" id="GO:0005886">
    <property type="term" value="C:plasma membrane"/>
    <property type="evidence" value="ECO:0007669"/>
    <property type="project" value="UniProtKB-SubCell"/>
</dbReference>
<evidence type="ECO:0000256" key="8">
    <source>
        <dbReference type="ARBA" id="ARBA00023065"/>
    </source>
</evidence>
<keyword evidence="6 12" id="KW-1133">Transmembrane helix</keyword>
<dbReference type="GO" id="GO:0015293">
    <property type="term" value="F:symporter activity"/>
    <property type="evidence" value="ECO:0007669"/>
    <property type="project" value="TreeGrafter"/>
</dbReference>
<keyword evidence="7" id="KW-0915">Sodium</keyword>
<keyword evidence="8" id="KW-0406">Ion transport</keyword>
<evidence type="ECO:0000256" key="11">
    <source>
        <dbReference type="RuleBase" id="RU362091"/>
    </source>
</evidence>
<evidence type="ECO:0000256" key="9">
    <source>
        <dbReference type="ARBA" id="ARBA00023136"/>
    </source>
</evidence>
<evidence type="ECO:0000256" key="4">
    <source>
        <dbReference type="ARBA" id="ARBA00022475"/>
    </source>
</evidence>
<feature type="transmembrane region" description="Helical" evidence="12">
    <location>
        <begin position="211"/>
        <end position="239"/>
    </location>
</feature>
<feature type="transmembrane region" description="Helical" evidence="12">
    <location>
        <begin position="500"/>
        <end position="522"/>
    </location>
</feature>
<reference evidence="13 14" key="1">
    <citation type="submission" date="2017-03" db="EMBL/GenBank/DDBJ databases">
        <title>Genome of the blue death feigning beetle - Asbolus verrucosus.</title>
        <authorList>
            <person name="Rider S.D."/>
        </authorList>
    </citation>
    <scope>NUCLEOTIDE SEQUENCE [LARGE SCALE GENOMIC DNA]</scope>
    <source>
        <strain evidence="13">Butters</strain>
        <tissue evidence="13">Head and leg muscle</tissue>
    </source>
</reference>
<proteinExistence type="inferred from homology"/>
<keyword evidence="4" id="KW-1003">Cell membrane</keyword>
<sequence>MTIANSTLVETLTTVLPKVTQNVAKVSFSWYDYVLFCLMLSLSVLIRVYFGCFGSKQSTADEYLMGNRKMKVFPISVSLVASHISGITLLAVPADIYRFGATYWLFAPSAIIVTAATLYVYLPVFYKLQITSTYEYLERRFDNSNRMFASFLFALGLFLYLPIVIYIPALAFSAATGISVHYISPVVCSVCIIYTTLGGLKAVVWTDTLQFTVTIGAVITVFFLGVKSAGGFGAVWAKAIEGHRLDIFDFDPDPTKRDSFWIVTIGLSMGWLAMTGINQSCVQKFLTVIYFYAGIVVVSSFSVFTGLIMYSKYATCDPFTTGAVQKNDQLLPYYIMDVASHIPGLSGLFIAGIFCAALSTLSASLNCLAGTMYEDFVLKFIGPSINDKTSSYILKLIVIIIGGALYGSIFGLLFSGWIVVMAQYYKSQGLFSYEPKPTSIEGCFPNITTFDNITAATTLATMIPASVSSSTEQFFSNFTLMDGIEKPEKFKPFFLFRISYYYYAPLGTIVTIICALLISYTLNNDDPPVHRDLLSPVIYFMLSDEKLEDEKKDYYSLERALHLVTTNCEKAKSDLNY</sequence>
<gene>
    <name evidence="13" type="ORF">BDFB_012865</name>
</gene>
<dbReference type="Proteomes" id="UP000292052">
    <property type="component" value="Unassembled WGS sequence"/>
</dbReference>
<dbReference type="STRING" id="1661398.A0A482VQC5"/>